<name>A0A2I0VEH6_9ASPA</name>
<protein>
    <submittedName>
        <fullName evidence="1">Uncharacterized protein</fullName>
    </submittedName>
</protein>
<keyword evidence="2" id="KW-1185">Reference proteome</keyword>
<reference evidence="1 2" key="2">
    <citation type="journal article" date="2017" name="Nature">
        <title>The Apostasia genome and the evolution of orchids.</title>
        <authorList>
            <person name="Zhang G.Q."/>
            <person name="Liu K.W."/>
            <person name="Li Z."/>
            <person name="Lohaus R."/>
            <person name="Hsiao Y.Y."/>
            <person name="Niu S.C."/>
            <person name="Wang J.Y."/>
            <person name="Lin Y.C."/>
            <person name="Xu Q."/>
            <person name="Chen L.J."/>
            <person name="Yoshida K."/>
            <person name="Fujiwara S."/>
            <person name="Wang Z.W."/>
            <person name="Zhang Y.Q."/>
            <person name="Mitsuda N."/>
            <person name="Wang M."/>
            <person name="Liu G.H."/>
            <person name="Pecoraro L."/>
            <person name="Huang H.X."/>
            <person name="Xiao X.J."/>
            <person name="Lin M."/>
            <person name="Wu X.Y."/>
            <person name="Wu W.L."/>
            <person name="Chen Y.Y."/>
            <person name="Chang S.B."/>
            <person name="Sakamoto S."/>
            <person name="Ohme-Takagi M."/>
            <person name="Yagi M."/>
            <person name="Zeng S.J."/>
            <person name="Shen C.Y."/>
            <person name="Yeh C.M."/>
            <person name="Luo Y.B."/>
            <person name="Tsai W.C."/>
            <person name="Van de Peer Y."/>
            <person name="Liu Z.J."/>
        </authorList>
    </citation>
    <scope>NUCLEOTIDE SEQUENCE [LARGE SCALE GENOMIC DNA]</scope>
    <source>
        <tissue evidence="1">The whole plant</tissue>
    </source>
</reference>
<gene>
    <name evidence="1" type="ORF">MA16_Dca028715</name>
</gene>
<dbReference type="AlphaFoldDB" id="A0A2I0VEH6"/>
<sequence>MVADEPGSVTFVGIGFSDRGVVQNEDNGFAKDLAFEALDHGQDSGVGIIERGIWISGRGAGEGVVVKESYVGIRGRRGEATRSSSVGRRELSIVKVELRRVA</sequence>
<evidence type="ECO:0000313" key="2">
    <source>
        <dbReference type="Proteomes" id="UP000233837"/>
    </source>
</evidence>
<evidence type="ECO:0000313" key="1">
    <source>
        <dbReference type="EMBL" id="PKU61818.1"/>
    </source>
</evidence>
<reference evidence="1 2" key="1">
    <citation type="journal article" date="2016" name="Sci. Rep.">
        <title>The Dendrobium catenatum Lindl. genome sequence provides insights into polysaccharide synthase, floral development and adaptive evolution.</title>
        <authorList>
            <person name="Zhang G.Q."/>
            <person name="Xu Q."/>
            <person name="Bian C."/>
            <person name="Tsai W.C."/>
            <person name="Yeh C.M."/>
            <person name="Liu K.W."/>
            <person name="Yoshida K."/>
            <person name="Zhang L.S."/>
            <person name="Chang S.B."/>
            <person name="Chen F."/>
            <person name="Shi Y."/>
            <person name="Su Y.Y."/>
            <person name="Zhang Y.Q."/>
            <person name="Chen L.J."/>
            <person name="Yin Y."/>
            <person name="Lin M."/>
            <person name="Huang H."/>
            <person name="Deng H."/>
            <person name="Wang Z.W."/>
            <person name="Zhu S.L."/>
            <person name="Zhao X."/>
            <person name="Deng C."/>
            <person name="Niu S.C."/>
            <person name="Huang J."/>
            <person name="Wang M."/>
            <person name="Liu G.H."/>
            <person name="Yang H.J."/>
            <person name="Xiao X.J."/>
            <person name="Hsiao Y.Y."/>
            <person name="Wu W.L."/>
            <person name="Chen Y.Y."/>
            <person name="Mitsuda N."/>
            <person name="Ohme-Takagi M."/>
            <person name="Luo Y.B."/>
            <person name="Van de Peer Y."/>
            <person name="Liu Z.J."/>
        </authorList>
    </citation>
    <scope>NUCLEOTIDE SEQUENCE [LARGE SCALE GENOMIC DNA]</scope>
    <source>
        <tissue evidence="1">The whole plant</tissue>
    </source>
</reference>
<dbReference type="Proteomes" id="UP000233837">
    <property type="component" value="Unassembled WGS sequence"/>
</dbReference>
<accession>A0A2I0VEH6</accession>
<dbReference type="EMBL" id="KZ504567">
    <property type="protein sequence ID" value="PKU61818.1"/>
    <property type="molecule type" value="Genomic_DNA"/>
</dbReference>
<organism evidence="1 2">
    <name type="scientific">Dendrobium catenatum</name>
    <dbReference type="NCBI Taxonomy" id="906689"/>
    <lineage>
        <taxon>Eukaryota</taxon>
        <taxon>Viridiplantae</taxon>
        <taxon>Streptophyta</taxon>
        <taxon>Embryophyta</taxon>
        <taxon>Tracheophyta</taxon>
        <taxon>Spermatophyta</taxon>
        <taxon>Magnoliopsida</taxon>
        <taxon>Liliopsida</taxon>
        <taxon>Asparagales</taxon>
        <taxon>Orchidaceae</taxon>
        <taxon>Epidendroideae</taxon>
        <taxon>Malaxideae</taxon>
        <taxon>Dendrobiinae</taxon>
        <taxon>Dendrobium</taxon>
    </lineage>
</organism>
<proteinExistence type="predicted"/>